<dbReference type="InterPro" id="IPR001025">
    <property type="entry name" value="BAH_dom"/>
</dbReference>
<keyword evidence="4" id="KW-1185">Reference proteome</keyword>
<proteinExistence type="predicted"/>
<evidence type="ECO:0000259" key="3">
    <source>
        <dbReference type="PROSITE" id="PS51038"/>
    </source>
</evidence>
<accession>A0ABM1V2N0</accession>
<keyword evidence="1" id="KW-0694">RNA-binding</keyword>
<dbReference type="Pfam" id="PF01426">
    <property type="entry name" value="BAH"/>
    <property type="match status" value="1"/>
</dbReference>
<feature type="domain" description="BAH" evidence="3">
    <location>
        <begin position="147"/>
        <end position="272"/>
    </location>
</feature>
<dbReference type="Gene3D" id="2.30.30.490">
    <property type="match status" value="1"/>
</dbReference>
<dbReference type="Proteomes" id="UP000694930">
    <property type="component" value="Chromosome 2"/>
</dbReference>
<dbReference type="GeneID" id="107010034"/>
<dbReference type="RefSeq" id="XP_027769998.1">
    <property type="nucleotide sequence ID" value="XM_027914197.1"/>
</dbReference>
<evidence type="ECO:0000313" key="4">
    <source>
        <dbReference type="Proteomes" id="UP000694930"/>
    </source>
</evidence>
<dbReference type="SUPFAM" id="SSF54928">
    <property type="entry name" value="RNA-binding domain, RBD"/>
    <property type="match status" value="1"/>
</dbReference>
<dbReference type="InterPro" id="IPR043151">
    <property type="entry name" value="BAH_sf"/>
</dbReference>
<gene>
    <name evidence="5" type="primary">LOC107010034</name>
</gene>
<dbReference type="PROSITE" id="PS50102">
    <property type="entry name" value="RRM"/>
    <property type="match status" value="1"/>
</dbReference>
<dbReference type="SMART" id="SM00439">
    <property type="entry name" value="BAH"/>
    <property type="match status" value="1"/>
</dbReference>
<dbReference type="PANTHER" id="PTHR47073">
    <property type="entry name" value="PROTEIN ANTI-SILENCING 1"/>
    <property type="match status" value="1"/>
</dbReference>
<name>A0ABM1V2N0_SOLPN</name>
<dbReference type="PANTHER" id="PTHR47073:SF2">
    <property type="entry name" value="PROTEIN ANTI-SILENCING 1"/>
    <property type="match status" value="1"/>
</dbReference>
<dbReference type="InterPro" id="IPR035979">
    <property type="entry name" value="RBD_domain_sf"/>
</dbReference>
<reference evidence="4" key="1">
    <citation type="journal article" date="2014" name="Nat. Genet.">
        <title>The genome of the stress-tolerant wild tomato species Solanum pennellii.</title>
        <authorList>
            <person name="Bolger A."/>
            <person name="Scossa F."/>
            <person name="Bolger M.E."/>
            <person name="Lanz C."/>
            <person name="Maumus F."/>
            <person name="Tohge T."/>
            <person name="Quesneville H."/>
            <person name="Alseekh S."/>
            <person name="Sorensen I."/>
            <person name="Lichtenstein G."/>
            <person name="Fich E.A."/>
            <person name="Conte M."/>
            <person name="Keller H."/>
            <person name="Schneeberger K."/>
            <person name="Schwacke R."/>
            <person name="Ofner I."/>
            <person name="Vrebalov J."/>
            <person name="Xu Y."/>
            <person name="Osorio S."/>
            <person name="Aflitos S.A."/>
            <person name="Schijlen E."/>
            <person name="Jimenez-Gomez J.M."/>
            <person name="Ryngajllo M."/>
            <person name="Kimura S."/>
            <person name="Kumar R."/>
            <person name="Koenig D."/>
            <person name="Headland L.R."/>
            <person name="Maloof J.N."/>
            <person name="Sinha N."/>
            <person name="van Ham R.C."/>
            <person name="Lankhorst R.K."/>
            <person name="Mao L."/>
            <person name="Vogel A."/>
            <person name="Arsova B."/>
            <person name="Panstruga R."/>
            <person name="Fei Z."/>
            <person name="Rose J.K."/>
            <person name="Zamir D."/>
            <person name="Carrari F."/>
            <person name="Giovannoni J.J."/>
            <person name="Weigel D."/>
            <person name="Usadel B."/>
            <person name="Fernie A.R."/>
        </authorList>
    </citation>
    <scope>NUCLEOTIDE SEQUENCE [LARGE SCALE GENOMIC DNA]</scope>
    <source>
        <strain evidence="4">cv. LA0716</strain>
    </source>
</reference>
<organism evidence="4 5">
    <name type="scientific">Solanum pennellii</name>
    <name type="common">Tomato</name>
    <name type="synonym">Lycopersicon pennellii</name>
    <dbReference type="NCBI Taxonomy" id="28526"/>
    <lineage>
        <taxon>Eukaryota</taxon>
        <taxon>Viridiplantae</taxon>
        <taxon>Streptophyta</taxon>
        <taxon>Embryophyta</taxon>
        <taxon>Tracheophyta</taxon>
        <taxon>Spermatophyta</taxon>
        <taxon>Magnoliopsida</taxon>
        <taxon>eudicotyledons</taxon>
        <taxon>Gunneridae</taxon>
        <taxon>Pentapetalae</taxon>
        <taxon>asterids</taxon>
        <taxon>lamiids</taxon>
        <taxon>Solanales</taxon>
        <taxon>Solanaceae</taxon>
        <taxon>Solanoideae</taxon>
        <taxon>Solaneae</taxon>
        <taxon>Solanum</taxon>
        <taxon>Solanum subgen. Lycopersicon</taxon>
    </lineage>
</organism>
<protein>
    <submittedName>
        <fullName evidence="5">Protein ANTI-SILENCING 1-like</fullName>
    </submittedName>
</protein>
<evidence type="ECO:0000256" key="1">
    <source>
        <dbReference type="PROSITE-ProRule" id="PRU00176"/>
    </source>
</evidence>
<dbReference type="PROSITE" id="PS51038">
    <property type="entry name" value="BAH"/>
    <property type="match status" value="1"/>
</dbReference>
<feature type="domain" description="RRM" evidence="2">
    <location>
        <begin position="460"/>
        <end position="543"/>
    </location>
</feature>
<reference evidence="5" key="2">
    <citation type="submission" date="2025-08" db="UniProtKB">
        <authorList>
            <consortium name="RefSeq"/>
        </authorList>
    </citation>
    <scope>IDENTIFICATION</scope>
</reference>
<sequence length="630" mass="71534">MVGKCLAASISSIANMEKLLYFDLCFAYTFSGARHGSVYRKDSEFSIKTLIDDAMKEKIFRSRNENLITLAELSHFLQKQVPYREEEDDTLTPIFERLTSNCDKYQMFPRQEAVEEDSPEFSWGAKKGKGALNKDVQFYKSFTYAGVEFNLYDCVYMYRHGEEEPDIGKIVKVWETKTRKRLVKVVWFFRPTEVTHWLGNTKVLDNELLLASGEGVGLSNCNPLEAITGKCNVVCISIDRRNPQPKDRDLETAEFLFYRTFDVGTQEISEEFPSSIAQIEVEHFFNKVTDLMQPLHYGGKASLDKPHSFGGATVKTTLKDDQPGRNSQSTLPRVALVKQTKSSTKDVAMARTDKCTTISQCQVTELVERGGQGRQGNVSKTDKTVARTEVKHSYCTPSTNALKKRKLQHLSDTTAFDQHKIMKSTNQVIEVTTRAKEAASTWFNEGPWYDRLQAAQKRGTLVLLENLDPSYASTEVEDIVWHALRQKVSAKMVPHNTFSNPLNGKAFVIFKSSEAAETAIFELKRTCLMLGDGRPVVARRGTIQEPVKSKDFPGHLSIEKINFQKLGEEMRKAVSTSHYAQSNTIEHELAVEWRVLQEQSSRWWKALHQEQAAEIEQLSSKLKNPIKNSV</sequence>
<dbReference type="InterPro" id="IPR000504">
    <property type="entry name" value="RRM_dom"/>
</dbReference>
<evidence type="ECO:0000259" key="2">
    <source>
        <dbReference type="PROSITE" id="PS50102"/>
    </source>
</evidence>
<evidence type="ECO:0000313" key="5">
    <source>
        <dbReference type="RefSeq" id="XP_027769998.1"/>
    </source>
</evidence>